<organism evidence="3 4">
    <name type="scientific">Falsiroseomonas tokyonensis</name>
    <dbReference type="NCBI Taxonomy" id="430521"/>
    <lineage>
        <taxon>Bacteria</taxon>
        <taxon>Pseudomonadati</taxon>
        <taxon>Pseudomonadota</taxon>
        <taxon>Alphaproteobacteria</taxon>
        <taxon>Acetobacterales</taxon>
        <taxon>Roseomonadaceae</taxon>
        <taxon>Falsiroseomonas</taxon>
    </lineage>
</organism>
<gene>
    <name evidence="3" type="ORF">ACFOD3_23220</name>
</gene>
<feature type="compositionally biased region" description="Low complexity" evidence="1">
    <location>
        <begin position="418"/>
        <end position="428"/>
    </location>
</feature>
<evidence type="ECO:0008006" key="5">
    <source>
        <dbReference type="Google" id="ProtNLM"/>
    </source>
</evidence>
<feature type="transmembrane region" description="Helical" evidence="2">
    <location>
        <begin position="60"/>
        <end position="81"/>
    </location>
</feature>
<feature type="transmembrane region" description="Helical" evidence="2">
    <location>
        <begin position="118"/>
        <end position="140"/>
    </location>
</feature>
<evidence type="ECO:0000313" key="3">
    <source>
        <dbReference type="EMBL" id="MFC3002830.1"/>
    </source>
</evidence>
<dbReference type="Proteomes" id="UP001595420">
    <property type="component" value="Unassembled WGS sequence"/>
</dbReference>
<dbReference type="RefSeq" id="WP_216839021.1">
    <property type="nucleotide sequence ID" value="NZ_JAFNJS010000008.1"/>
</dbReference>
<keyword evidence="4" id="KW-1185">Reference proteome</keyword>
<sequence length="428" mass="47637">MTDHRSSSSLWWLLLFSMFFQIFHYKQETGPLYYLAKIWPLLIFPLIVYGVLLQKLVDRVLYIVLGLYTMVLTPFLSMIHLSNGLLDAIFSTVKAWPLTFYFSVAGLLVLLRPSESGVARGALGAGFMTFGVLGILWVVVPEEWYQPTVFGANMFSWDEGRGNYIRMPMMLAMVALFYVGHCFSRQWRPWQFLLLAAGLAMMVVMYKARLPTGVACLILLMIIAIRLPKIWLWGLGAVSTLPAIALIIIFGPLVPDLIATTFDESLFIRLRSSRIALDWILQDPMRLILGSGSVSSFSDLTMGDYLGYADFFLADIGWLGVLMEYGVIGTGLIVAIHLRALMVTRAVRRGDPFREALASYVLFEILCSAVYSVMYAPGPVVTAAALAWWFSLRDDAGLARGEASRNPLPGMGGEGPEPEALGLRGRTI</sequence>
<feature type="transmembrane region" description="Helical" evidence="2">
    <location>
        <begin position="32"/>
        <end position="53"/>
    </location>
</feature>
<keyword evidence="2" id="KW-1133">Transmembrane helix</keyword>
<dbReference type="EMBL" id="JBHRSB010000008">
    <property type="protein sequence ID" value="MFC3002830.1"/>
    <property type="molecule type" value="Genomic_DNA"/>
</dbReference>
<feature type="transmembrane region" description="Helical" evidence="2">
    <location>
        <begin position="192"/>
        <end position="225"/>
    </location>
</feature>
<proteinExistence type="predicted"/>
<reference evidence="4" key="1">
    <citation type="journal article" date="2019" name="Int. J. Syst. Evol. Microbiol.">
        <title>The Global Catalogue of Microorganisms (GCM) 10K type strain sequencing project: providing services to taxonomists for standard genome sequencing and annotation.</title>
        <authorList>
            <consortium name="The Broad Institute Genomics Platform"/>
            <consortium name="The Broad Institute Genome Sequencing Center for Infectious Disease"/>
            <person name="Wu L."/>
            <person name="Ma J."/>
        </authorList>
    </citation>
    <scope>NUCLEOTIDE SEQUENCE [LARGE SCALE GENOMIC DNA]</scope>
    <source>
        <strain evidence="4">CGMCC 1.16855</strain>
    </source>
</reference>
<feature type="transmembrane region" description="Helical" evidence="2">
    <location>
        <begin position="9"/>
        <end position="26"/>
    </location>
</feature>
<comment type="caution">
    <text evidence="3">The sequence shown here is derived from an EMBL/GenBank/DDBJ whole genome shotgun (WGS) entry which is preliminary data.</text>
</comment>
<keyword evidence="2" id="KW-0472">Membrane</keyword>
<protein>
    <recommendedName>
        <fullName evidence="5">O-antigen ligase domain-containing protein</fullName>
    </recommendedName>
</protein>
<evidence type="ECO:0000256" key="2">
    <source>
        <dbReference type="SAM" id="Phobius"/>
    </source>
</evidence>
<name>A0ABV7C364_9PROT</name>
<keyword evidence="2" id="KW-0812">Transmembrane</keyword>
<feature type="transmembrane region" description="Helical" evidence="2">
    <location>
        <begin position="231"/>
        <end position="254"/>
    </location>
</feature>
<feature type="transmembrane region" description="Helical" evidence="2">
    <location>
        <begin position="316"/>
        <end position="336"/>
    </location>
</feature>
<feature type="region of interest" description="Disordered" evidence="1">
    <location>
        <begin position="405"/>
        <end position="428"/>
    </location>
</feature>
<feature type="transmembrane region" description="Helical" evidence="2">
    <location>
        <begin position="164"/>
        <end position="180"/>
    </location>
</feature>
<accession>A0ABV7C364</accession>
<evidence type="ECO:0000256" key="1">
    <source>
        <dbReference type="SAM" id="MobiDB-lite"/>
    </source>
</evidence>
<feature type="transmembrane region" description="Helical" evidence="2">
    <location>
        <begin position="93"/>
        <end position="111"/>
    </location>
</feature>
<evidence type="ECO:0000313" key="4">
    <source>
        <dbReference type="Proteomes" id="UP001595420"/>
    </source>
</evidence>
<feature type="transmembrane region" description="Helical" evidence="2">
    <location>
        <begin position="357"/>
        <end position="390"/>
    </location>
</feature>